<gene>
    <name evidence="1" type="ORF">GCM10011389_12250</name>
</gene>
<sequence length="43" mass="4424">MSYDLFNLEGKVAAVTGCTRGIGRSVATALAEAGANLALLQRN</sequence>
<name>A0ABQ1PXP0_9BACI</name>
<comment type="caution">
    <text evidence="1">The sequence shown here is derived from an EMBL/GenBank/DDBJ whole genome shotgun (WGS) entry which is preliminary data.</text>
</comment>
<organism evidence="1 2">
    <name type="scientific">Pontibacillus salipaludis</name>
    <dbReference type="NCBI Taxonomy" id="1697394"/>
    <lineage>
        <taxon>Bacteria</taxon>
        <taxon>Bacillati</taxon>
        <taxon>Bacillota</taxon>
        <taxon>Bacilli</taxon>
        <taxon>Bacillales</taxon>
        <taxon>Bacillaceae</taxon>
        <taxon>Pontibacillus</taxon>
    </lineage>
</organism>
<reference evidence="2" key="1">
    <citation type="journal article" date="2019" name="Int. J. Syst. Evol. Microbiol.">
        <title>The Global Catalogue of Microorganisms (GCM) 10K type strain sequencing project: providing services to taxonomists for standard genome sequencing and annotation.</title>
        <authorList>
            <consortium name="The Broad Institute Genomics Platform"/>
            <consortium name="The Broad Institute Genome Sequencing Center for Infectious Disease"/>
            <person name="Wu L."/>
            <person name="Ma J."/>
        </authorList>
    </citation>
    <scope>NUCLEOTIDE SEQUENCE [LARGE SCALE GENOMIC DNA]</scope>
    <source>
        <strain evidence="2">CGMCC 1.15353</strain>
    </source>
</reference>
<dbReference type="Pfam" id="PF00106">
    <property type="entry name" value="adh_short"/>
    <property type="match status" value="1"/>
</dbReference>
<evidence type="ECO:0000313" key="1">
    <source>
        <dbReference type="EMBL" id="GGD06261.1"/>
    </source>
</evidence>
<evidence type="ECO:0000313" key="2">
    <source>
        <dbReference type="Proteomes" id="UP000642571"/>
    </source>
</evidence>
<dbReference type="InterPro" id="IPR002347">
    <property type="entry name" value="SDR_fam"/>
</dbReference>
<evidence type="ECO:0008006" key="3">
    <source>
        <dbReference type="Google" id="ProtNLM"/>
    </source>
</evidence>
<dbReference type="Gene3D" id="3.40.50.720">
    <property type="entry name" value="NAD(P)-binding Rossmann-like Domain"/>
    <property type="match status" value="1"/>
</dbReference>
<proteinExistence type="predicted"/>
<keyword evidence="2" id="KW-1185">Reference proteome</keyword>
<dbReference type="SUPFAM" id="SSF51735">
    <property type="entry name" value="NAD(P)-binding Rossmann-fold domains"/>
    <property type="match status" value="1"/>
</dbReference>
<dbReference type="InterPro" id="IPR036291">
    <property type="entry name" value="NAD(P)-bd_dom_sf"/>
</dbReference>
<dbReference type="EMBL" id="BMIN01000004">
    <property type="protein sequence ID" value="GGD06261.1"/>
    <property type="molecule type" value="Genomic_DNA"/>
</dbReference>
<dbReference type="Proteomes" id="UP000642571">
    <property type="component" value="Unassembled WGS sequence"/>
</dbReference>
<accession>A0ABQ1PXP0</accession>
<protein>
    <recommendedName>
        <fullName evidence="3">2-deoxy-D-gluconate 3-dehydrogenase</fullName>
    </recommendedName>
</protein>